<evidence type="ECO:0000313" key="10">
    <source>
        <dbReference type="Proteomes" id="UP000001635"/>
    </source>
</evidence>
<accession>G0IXP6</accession>
<gene>
    <name evidence="9" type="ordered locus">Cycma_4341</name>
</gene>
<dbReference type="AlphaFoldDB" id="G0IXP6"/>
<feature type="transmembrane region" description="Helical" evidence="7">
    <location>
        <begin position="179"/>
        <end position="198"/>
    </location>
</feature>
<dbReference type="GO" id="GO:0005886">
    <property type="term" value="C:plasma membrane"/>
    <property type="evidence" value="ECO:0007669"/>
    <property type="project" value="UniProtKB-SubCell"/>
</dbReference>
<dbReference type="EMBL" id="CP002955">
    <property type="protein sequence ID" value="AEL28043.1"/>
    <property type="molecule type" value="Genomic_DNA"/>
</dbReference>
<dbReference type="PANTHER" id="PTHR14969">
    <property type="entry name" value="SPHINGOSINE-1-PHOSPHATE PHOSPHOHYDROLASE"/>
    <property type="match status" value="1"/>
</dbReference>
<evidence type="ECO:0000256" key="2">
    <source>
        <dbReference type="ARBA" id="ARBA00022475"/>
    </source>
</evidence>
<dbReference type="GO" id="GO:0016787">
    <property type="term" value="F:hydrolase activity"/>
    <property type="evidence" value="ECO:0007669"/>
    <property type="project" value="UniProtKB-KW"/>
</dbReference>
<dbReference type="Gene3D" id="1.20.144.10">
    <property type="entry name" value="Phosphatidic acid phosphatase type 2/haloperoxidase"/>
    <property type="match status" value="1"/>
</dbReference>
<evidence type="ECO:0000256" key="4">
    <source>
        <dbReference type="ARBA" id="ARBA00022801"/>
    </source>
</evidence>
<dbReference type="InterPro" id="IPR000326">
    <property type="entry name" value="PAP2/HPO"/>
</dbReference>
<dbReference type="OrthoDB" id="9773582at2"/>
<feature type="transmembrane region" description="Helical" evidence="7">
    <location>
        <begin position="12"/>
        <end position="29"/>
    </location>
</feature>
<feature type="transmembrane region" description="Helical" evidence="7">
    <location>
        <begin position="49"/>
        <end position="72"/>
    </location>
</feature>
<feature type="transmembrane region" description="Helical" evidence="7">
    <location>
        <begin position="153"/>
        <end position="173"/>
    </location>
</feature>
<comment type="subcellular location">
    <subcellularLocation>
        <location evidence="1">Cell membrane</location>
        <topology evidence="1">Multi-pass membrane protein</topology>
    </subcellularLocation>
</comment>
<evidence type="ECO:0000259" key="8">
    <source>
        <dbReference type="SMART" id="SM00014"/>
    </source>
</evidence>
<dbReference type="SMART" id="SM00014">
    <property type="entry name" value="acidPPc"/>
    <property type="match status" value="1"/>
</dbReference>
<keyword evidence="10" id="KW-1185">Reference proteome</keyword>
<evidence type="ECO:0000256" key="1">
    <source>
        <dbReference type="ARBA" id="ARBA00004651"/>
    </source>
</evidence>
<feature type="domain" description="Phosphatidic acid phosphatase type 2/haloperoxidase" evidence="8">
    <location>
        <begin position="77"/>
        <end position="194"/>
    </location>
</feature>
<feature type="transmembrane region" description="Helical" evidence="7">
    <location>
        <begin position="79"/>
        <end position="99"/>
    </location>
</feature>
<proteinExistence type="predicted"/>
<feature type="transmembrane region" description="Helical" evidence="7">
    <location>
        <begin position="128"/>
        <end position="146"/>
    </location>
</feature>
<keyword evidence="4" id="KW-0378">Hydrolase</keyword>
<evidence type="ECO:0000313" key="9">
    <source>
        <dbReference type="EMBL" id="AEL28043.1"/>
    </source>
</evidence>
<dbReference type="STRING" id="880070.Cycma_4341"/>
<keyword evidence="2" id="KW-1003">Cell membrane</keyword>
<name>G0IXP6_CYCMS</name>
<keyword evidence="6 7" id="KW-0472">Membrane</keyword>
<protein>
    <submittedName>
        <fullName evidence="9">Phosphoesterase PA-phosphatase related protein</fullName>
    </submittedName>
</protein>
<keyword evidence="5 7" id="KW-1133">Transmembrane helix</keyword>
<sequence>MKRKKTRAKIYFRAYLYTLMMACLFLPFYEKGQFELMVNKYHTPLLDMFFAGITHLGDGAIVLLPILAMLLVKYSFSIFLAWSTLIHMFLVTIGKRVLFHGMPRPAEYLKGFDFYTVPGVPMSHWNTFPSGHTTTVFMLTCALAMLNHKRKRYQLILLFIAILAGFSRVYLMQHFLPDVIAGSALGVASAYGGRWLTIKYFSKKKYRKSLFPKRKKVLGQLMSP</sequence>
<dbReference type="CDD" id="cd01610">
    <property type="entry name" value="PAP2_like"/>
    <property type="match status" value="1"/>
</dbReference>
<dbReference type="KEGG" id="cmr:Cycma_4341"/>
<dbReference type="RefSeq" id="WP_014022327.1">
    <property type="nucleotide sequence ID" value="NC_015914.1"/>
</dbReference>
<dbReference type="Pfam" id="PF01569">
    <property type="entry name" value="PAP2"/>
    <property type="match status" value="1"/>
</dbReference>
<dbReference type="PANTHER" id="PTHR14969:SF62">
    <property type="entry name" value="DECAPRENYLPHOSPHORYL-5-PHOSPHORIBOSE PHOSPHATASE RV3807C-RELATED"/>
    <property type="match status" value="1"/>
</dbReference>
<evidence type="ECO:0000256" key="3">
    <source>
        <dbReference type="ARBA" id="ARBA00022692"/>
    </source>
</evidence>
<evidence type="ECO:0000256" key="5">
    <source>
        <dbReference type="ARBA" id="ARBA00022989"/>
    </source>
</evidence>
<evidence type="ECO:0000256" key="7">
    <source>
        <dbReference type="SAM" id="Phobius"/>
    </source>
</evidence>
<dbReference type="SUPFAM" id="SSF48317">
    <property type="entry name" value="Acid phosphatase/Vanadium-dependent haloperoxidase"/>
    <property type="match status" value="1"/>
</dbReference>
<dbReference type="Proteomes" id="UP000001635">
    <property type="component" value="Chromosome"/>
</dbReference>
<reference evidence="10" key="1">
    <citation type="submission" date="2011-07" db="EMBL/GenBank/DDBJ databases">
        <title>The complete genome of Cyclobacterium marinum DSM 745.</title>
        <authorList>
            <person name="Lucas S."/>
            <person name="Han J."/>
            <person name="Lapidus A."/>
            <person name="Bruce D."/>
            <person name="Goodwin L."/>
            <person name="Pitluck S."/>
            <person name="Peters L."/>
            <person name="Kyrpides N."/>
            <person name="Mavromatis K."/>
            <person name="Ivanova N."/>
            <person name="Ovchinnikova G."/>
            <person name="Chertkov O."/>
            <person name="Detter J.C."/>
            <person name="Tapia R."/>
            <person name="Han C."/>
            <person name="Land M."/>
            <person name="Hauser L."/>
            <person name="Markowitz V."/>
            <person name="Cheng J.-F."/>
            <person name="Hugenholtz P."/>
            <person name="Woyke T."/>
            <person name="Wu D."/>
            <person name="Tindall B."/>
            <person name="Schuetze A."/>
            <person name="Brambilla E."/>
            <person name="Klenk H.-P."/>
            <person name="Eisen J.A."/>
        </authorList>
    </citation>
    <scope>NUCLEOTIDE SEQUENCE [LARGE SCALE GENOMIC DNA]</scope>
    <source>
        <strain evidence="10">ATCC 25205 / DSM 745 / LMG 13164 / NCIMB 1802</strain>
    </source>
</reference>
<keyword evidence="3 7" id="KW-0812">Transmembrane</keyword>
<dbReference type="eggNOG" id="COG0671">
    <property type="taxonomic scope" value="Bacteria"/>
</dbReference>
<dbReference type="InterPro" id="IPR036938">
    <property type="entry name" value="PAP2/HPO_sf"/>
</dbReference>
<dbReference type="HOGENOM" id="CLU_072573_10_1_10"/>
<organism evidence="9 10">
    <name type="scientific">Cyclobacterium marinum (strain ATCC 25205 / DSM 745 / LMG 13164 / NCIMB 1802)</name>
    <name type="common">Flectobacillus marinus</name>
    <dbReference type="NCBI Taxonomy" id="880070"/>
    <lineage>
        <taxon>Bacteria</taxon>
        <taxon>Pseudomonadati</taxon>
        <taxon>Bacteroidota</taxon>
        <taxon>Cytophagia</taxon>
        <taxon>Cytophagales</taxon>
        <taxon>Cyclobacteriaceae</taxon>
        <taxon>Cyclobacterium</taxon>
    </lineage>
</organism>
<evidence type="ECO:0000256" key="6">
    <source>
        <dbReference type="ARBA" id="ARBA00023136"/>
    </source>
</evidence>